<name>A0A9X2X191_9GAMM</name>
<reference evidence="1" key="1">
    <citation type="submission" date="2021-07" db="EMBL/GenBank/DDBJ databases">
        <authorList>
            <person name="Luelf R.H."/>
        </authorList>
    </citation>
    <scope>NUCLEOTIDE SEQUENCE</scope>
    <source>
        <strain evidence="1">TMW 2.2304</strain>
    </source>
</reference>
<accession>A0A9X2X191</accession>
<reference evidence="1" key="2">
    <citation type="journal article" date="2022" name="Syst. Appl. Microbiol.">
        <title>Chromohalobacter moromii sp. nov., a moderately halophilic bacterium isolated from lupine-based moromi fermentation.</title>
        <authorList>
            <person name="Lulf R.H."/>
            <person name="Hilgarth M."/>
            <person name="Ehrmann M.A."/>
        </authorList>
    </citation>
    <scope>NUCLEOTIDE SEQUENCE</scope>
    <source>
        <strain evidence="1">TMW 2.2304</strain>
    </source>
</reference>
<organism evidence="1 2">
    <name type="scientific">Chromohalobacter moromii</name>
    <dbReference type="NCBI Taxonomy" id="2860329"/>
    <lineage>
        <taxon>Bacteria</taxon>
        <taxon>Pseudomonadati</taxon>
        <taxon>Pseudomonadota</taxon>
        <taxon>Gammaproteobacteria</taxon>
        <taxon>Oceanospirillales</taxon>
        <taxon>Halomonadaceae</taxon>
        <taxon>Chromohalobacter</taxon>
    </lineage>
</organism>
<evidence type="ECO:0000313" key="2">
    <source>
        <dbReference type="Proteomes" id="UP001145353"/>
    </source>
</evidence>
<keyword evidence="2" id="KW-1185">Reference proteome</keyword>
<dbReference type="Proteomes" id="UP001145353">
    <property type="component" value="Unassembled WGS sequence"/>
</dbReference>
<dbReference type="EMBL" id="JAHXDE010000002">
    <property type="protein sequence ID" value="MCT8504743.1"/>
    <property type="molecule type" value="Genomic_DNA"/>
</dbReference>
<dbReference type="RefSeq" id="WP_261535638.1">
    <property type="nucleotide sequence ID" value="NZ_JAHXDE010000002.1"/>
</dbReference>
<protein>
    <submittedName>
        <fullName evidence="1">Uncharacterized protein</fullName>
    </submittedName>
</protein>
<proteinExistence type="predicted"/>
<dbReference type="AlphaFoldDB" id="A0A9X2X191"/>
<evidence type="ECO:0000313" key="1">
    <source>
        <dbReference type="EMBL" id="MCT8504743.1"/>
    </source>
</evidence>
<sequence length="146" mass="16182">MESFKLVVSGDDSAPMGGTDLIEFLWFFHKAYAGYAAAVENGQLYMMMNEDLESSGVRAIRSIEPDHFDALVFDSERERRYEFKIQSINKNSPFEMVLVGMPIALTAAVILSGGKVKVKGVEFELPPIGKGILALRKAFGLPPKDY</sequence>
<gene>
    <name evidence="1" type="ORF">KZO87_05090</name>
</gene>
<comment type="caution">
    <text evidence="1">The sequence shown here is derived from an EMBL/GenBank/DDBJ whole genome shotgun (WGS) entry which is preliminary data.</text>
</comment>